<dbReference type="Proteomes" id="UP000198931">
    <property type="component" value="Unassembled WGS sequence"/>
</dbReference>
<feature type="region of interest" description="Disordered" evidence="2">
    <location>
        <begin position="1"/>
        <end position="121"/>
    </location>
</feature>
<evidence type="ECO:0008006" key="5">
    <source>
        <dbReference type="Google" id="ProtNLM"/>
    </source>
</evidence>
<keyword evidence="1" id="KW-0175">Coiled coil</keyword>
<feature type="compositionally biased region" description="Basic and acidic residues" evidence="2">
    <location>
        <begin position="105"/>
        <end position="121"/>
    </location>
</feature>
<dbReference type="Pfam" id="PF03993">
    <property type="entry name" value="DUF349"/>
    <property type="match status" value="5"/>
</dbReference>
<dbReference type="AlphaFoldDB" id="A0A1I3CY55"/>
<evidence type="ECO:0000256" key="2">
    <source>
        <dbReference type="SAM" id="MobiDB-lite"/>
    </source>
</evidence>
<dbReference type="STRING" id="1125876.SAMN05443292_0146"/>
<evidence type="ECO:0000313" key="3">
    <source>
        <dbReference type="EMBL" id="SFH79363.1"/>
    </source>
</evidence>
<dbReference type="OrthoDB" id="5422202at2"/>
<feature type="compositionally biased region" description="Low complexity" evidence="2">
    <location>
        <begin position="48"/>
        <end position="57"/>
    </location>
</feature>
<accession>A0A1I3CY55</accession>
<name>A0A1I3CY55_9FLAO</name>
<organism evidence="3 4">
    <name type="scientific">Halpernia frigidisoli</name>
    <dbReference type="NCBI Taxonomy" id="1125876"/>
    <lineage>
        <taxon>Bacteria</taxon>
        <taxon>Pseudomonadati</taxon>
        <taxon>Bacteroidota</taxon>
        <taxon>Flavobacteriia</taxon>
        <taxon>Flavobacteriales</taxon>
        <taxon>Weeksellaceae</taxon>
        <taxon>Chryseobacterium group</taxon>
        <taxon>Halpernia</taxon>
    </lineage>
</organism>
<dbReference type="InterPro" id="IPR007139">
    <property type="entry name" value="DUF349"/>
</dbReference>
<feature type="coiled-coil region" evidence="1">
    <location>
        <begin position="613"/>
        <end position="640"/>
    </location>
</feature>
<gene>
    <name evidence="3" type="ORF">SAMN05443292_0146</name>
</gene>
<evidence type="ECO:0000313" key="4">
    <source>
        <dbReference type="Proteomes" id="UP000198931"/>
    </source>
</evidence>
<feature type="compositionally biased region" description="Polar residues" evidence="2">
    <location>
        <begin position="82"/>
        <end position="91"/>
    </location>
</feature>
<evidence type="ECO:0000256" key="1">
    <source>
        <dbReference type="SAM" id="Coils"/>
    </source>
</evidence>
<dbReference type="EMBL" id="FOQT01000001">
    <property type="protein sequence ID" value="SFH79363.1"/>
    <property type="molecule type" value="Genomic_DNA"/>
</dbReference>
<sequence length="682" mass="79555">MTTENNISDNEEKVLNPDSENMANSPENFQKPESSEINTEELEKNDDLNNSENLLETAVLEEHEINSETNSPEQSLPPHAELSQTMPSLNENIAEPEEIKEPEETEKPTIEEEKSEEFSDSKFEVDNDVIVEQKLNSSAEILAKLEKIANLQDSGVHFKEFNELKDQMQTLIQSESAASKNKLSEDETSHYVHPYTSKLNVVLHMFREKQDAYHKDLEVKQEENLKNRQAIIDRLKNLYTNSEAGTNLFKAIREIKEDWSNAGQVAKNEFKLLNNNYFFHLNQFYEMLDMNKEFLGQEHAHNLEKRQHIILRSKELIDEPSVQKALNELQYLHKLWKEESEPVAEEFRESTWLEFKEISNKIHDRKAELFTKIDAEQAENLTKKNDIISKMKAIASPEKEVNHSYWQQSIKKIEDLRTEFLKLGSVPKKMSNKNWADFKEVLRQFNSKKNDFYKGLKNTQQENLDKKLNLIQTASDNMNSEEWETVVPLFKNLQEEWKKIGHVPRSQADKVWTDFRAACNTFFNNFREKNNVSEDNWKENLKQKNEILSELKNITDEEGSIEKIEELKNGWNKIGKVPRENLSINTEFNKTLREKLKLNKINEFDLKEEGLSEAQLSDKARKIKNQISDLETEVVKLGNNLGFFADSSRNNPLLKETYVKIDDKQAQLESLKVTLHQIISGE</sequence>
<feature type="compositionally biased region" description="Polar residues" evidence="2">
    <location>
        <begin position="18"/>
        <end position="37"/>
    </location>
</feature>
<keyword evidence="4" id="KW-1185">Reference proteome</keyword>
<feature type="compositionally biased region" description="Acidic residues" evidence="2">
    <location>
        <begin position="94"/>
        <end position="104"/>
    </location>
</feature>
<protein>
    <recommendedName>
        <fullName evidence="5">DUF349 domain-containing protein</fullName>
    </recommendedName>
</protein>
<reference evidence="3 4" key="1">
    <citation type="submission" date="2016-10" db="EMBL/GenBank/DDBJ databases">
        <authorList>
            <person name="de Groot N.N."/>
        </authorList>
    </citation>
    <scope>NUCLEOTIDE SEQUENCE [LARGE SCALE GENOMIC DNA]</scope>
    <source>
        <strain evidence="3 4">DSM 26000</strain>
    </source>
</reference>
<dbReference type="RefSeq" id="WP_090078270.1">
    <property type="nucleotide sequence ID" value="NZ_FOQT01000001.1"/>
</dbReference>
<proteinExistence type="predicted"/>